<feature type="transmembrane region" description="Helical" evidence="6">
    <location>
        <begin position="153"/>
        <end position="172"/>
    </location>
</feature>
<dbReference type="Proteomes" id="UP001596997">
    <property type="component" value="Unassembled WGS sequence"/>
</dbReference>
<feature type="transmembrane region" description="Helical" evidence="6">
    <location>
        <begin position="95"/>
        <end position="116"/>
    </location>
</feature>
<evidence type="ECO:0000256" key="5">
    <source>
        <dbReference type="ARBA" id="ARBA00023136"/>
    </source>
</evidence>
<dbReference type="RefSeq" id="WP_377716092.1">
    <property type="nucleotide sequence ID" value="NZ_JBHTJM010000009.1"/>
</dbReference>
<name>A0ABW3I572_9FLAO</name>
<dbReference type="InterPro" id="IPR050638">
    <property type="entry name" value="AA-Vitamin_Transporters"/>
</dbReference>
<feature type="domain" description="EamA" evidence="7">
    <location>
        <begin position="153"/>
        <end position="289"/>
    </location>
</feature>
<feature type="domain" description="EamA" evidence="7">
    <location>
        <begin position="6"/>
        <end position="139"/>
    </location>
</feature>
<comment type="subcellular location">
    <subcellularLocation>
        <location evidence="1">Cell membrane</location>
        <topology evidence="1">Multi-pass membrane protein</topology>
    </subcellularLocation>
</comment>
<feature type="transmembrane region" description="Helical" evidence="6">
    <location>
        <begin position="67"/>
        <end position="89"/>
    </location>
</feature>
<keyword evidence="2" id="KW-1003">Cell membrane</keyword>
<dbReference type="PANTHER" id="PTHR32322">
    <property type="entry name" value="INNER MEMBRANE TRANSPORTER"/>
    <property type="match status" value="1"/>
</dbReference>
<dbReference type="PANTHER" id="PTHR32322:SF18">
    <property type="entry name" value="S-ADENOSYLMETHIONINE_S-ADENOSYLHOMOCYSTEINE TRANSPORTER"/>
    <property type="match status" value="1"/>
</dbReference>
<sequence length="298" mass="33093">MGKKFAFIAAFLVQVFYGVTFTFANDVIDGGYIAPYGFILLRVIGATTLFWIFSLFTIKEKIERKDFLTFVAAAFFGIAFNMLTFFKGLSYTTPIHAAVIMVTVPIVVLILSSFLLKEKLTSLKIIGVVVGFLGALVLTLYGKSTQSSDNVLLGNFLVFINAVSYSFYIIIVKKLTAKYHPYTFIKWLFLIGMFMILPFGFSELSVVQWNSFTPYISFSIIFVIIAATFGTYILNPLALRQLKASTVSTFLYLQPVMAGIFAIIMGSDSLNPVKIVAAVLIFIGVYLVSKPVKKPTQS</sequence>
<feature type="transmembrane region" description="Helical" evidence="6">
    <location>
        <begin position="272"/>
        <end position="289"/>
    </location>
</feature>
<keyword evidence="5 6" id="KW-0472">Membrane</keyword>
<evidence type="ECO:0000256" key="6">
    <source>
        <dbReference type="SAM" id="Phobius"/>
    </source>
</evidence>
<evidence type="ECO:0000259" key="7">
    <source>
        <dbReference type="Pfam" id="PF00892"/>
    </source>
</evidence>
<comment type="caution">
    <text evidence="8">The sequence shown here is derived from an EMBL/GenBank/DDBJ whole genome shotgun (WGS) entry which is preliminary data.</text>
</comment>
<feature type="transmembrane region" description="Helical" evidence="6">
    <location>
        <begin position="34"/>
        <end position="55"/>
    </location>
</feature>
<dbReference type="Pfam" id="PF00892">
    <property type="entry name" value="EamA"/>
    <property type="match status" value="2"/>
</dbReference>
<evidence type="ECO:0000313" key="8">
    <source>
        <dbReference type="EMBL" id="MFD0964549.1"/>
    </source>
</evidence>
<feature type="transmembrane region" description="Helical" evidence="6">
    <location>
        <begin position="123"/>
        <end position="141"/>
    </location>
</feature>
<organism evidence="8 9">
    <name type="scientific">Pseudofulvibacter geojedonensis</name>
    <dbReference type="NCBI Taxonomy" id="1123758"/>
    <lineage>
        <taxon>Bacteria</taxon>
        <taxon>Pseudomonadati</taxon>
        <taxon>Bacteroidota</taxon>
        <taxon>Flavobacteriia</taxon>
        <taxon>Flavobacteriales</taxon>
        <taxon>Flavobacteriaceae</taxon>
        <taxon>Pseudofulvibacter</taxon>
    </lineage>
</organism>
<evidence type="ECO:0000256" key="2">
    <source>
        <dbReference type="ARBA" id="ARBA00022475"/>
    </source>
</evidence>
<evidence type="ECO:0000256" key="3">
    <source>
        <dbReference type="ARBA" id="ARBA00022692"/>
    </source>
</evidence>
<dbReference type="InterPro" id="IPR000620">
    <property type="entry name" value="EamA_dom"/>
</dbReference>
<dbReference type="EMBL" id="JBHTJM010000009">
    <property type="protein sequence ID" value="MFD0964549.1"/>
    <property type="molecule type" value="Genomic_DNA"/>
</dbReference>
<evidence type="ECO:0000256" key="4">
    <source>
        <dbReference type="ARBA" id="ARBA00022989"/>
    </source>
</evidence>
<keyword evidence="3 6" id="KW-0812">Transmembrane</keyword>
<dbReference type="InterPro" id="IPR037185">
    <property type="entry name" value="EmrE-like"/>
</dbReference>
<gene>
    <name evidence="8" type="ORF">ACFQ1O_11095</name>
</gene>
<feature type="transmembrane region" description="Helical" evidence="6">
    <location>
        <begin position="213"/>
        <end position="234"/>
    </location>
</feature>
<proteinExistence type="predicted"/>
<feature type="transmembrane region" description="Helical" evidence="6">
    <location>
        <begin position="246"/>
        <end position="266"/>
    </location>
</feature>
<keyword evidence="4 6" id="KW-1133">Transmembrane helix</keyword>
<keyword evidence="9" id="KW-1185">Reference proteome</keyword>
<reference evidence="9" key="1">
    <citation type="journal article" date="2019" name="Int. J. Syst. Evol. Microbiol.">
        <title>The Global Catalogue of Microorganisms (GCM) 10K type strain sequencing project: providing services to taxonomists for standard genome sequencing and annotation.</title>
        <authorList>
            <consortium name="The Broad Institute Genomics Platform"/>
            <consortium name="The Broad Institute Genome Sequencing Center for Infectious Disease"/>
            <person name="Wu L."/>
            <person name="Ma J."/>
        </authorList>
    </citation>
    <scope>NUCLEOTIDE SEQUENCE [LARGE SCALE GENOMIC DNA]</scope>
    <source>
        <strain evidence="9">CCUG 62114</strain>
    </source>
</reference>
<feature type="transmembrane region" description="Helical" evidence="6">
    <location>
        <begin position="184"/>
        <end position="201"/>
    </location>
</feature>
<accession>A0ABW3I572</accession>
<dbReference type="SUPFAM" id="SSF103481">
    <property type="entry name" value="Multidrug resistance efflux transporter EmrE"/>
    <property type="match status" value="2"/>
</dbReference>
<evidence type="ECO:0000256" key="1">
    <source>
        <dbReference type="ARBA" id="ARBA00004651"/>
    </source>
</evidence>
<evidence type="ECO:0000313" key="9">
    <source>
        <dbReference type="Proteomes" id="UP001596997"/>
    </source>
</evidence>
<protein>
    <submittedName>
        <fullName evidence="8">DMT family transporter</fullName>
    </submittedName>
</protein>